<accession>A0A2P2JB12</accession>
<evidence type="ECO:0000313" key="8">
    <source>
        <dbReference type="EMBL" id="MBW90670.1"/>
    </source>
</evidence>
<feature type="domain" description="GTD-binding" evidence="7">
    <location>
        <begin position="168"/>
        <end position="266"/>
    </location>
</feature>
<keyword evidence="2 6" id="KW-0812">Transmembrane</keyword>
<sequence>MWILGRLCSLVVFVSVLQLYKRDLRVLLWLFLMGCSSCLKYFTQGIDFRNGLLVLGFLSPALNVLGLFLLFVVGLRSLQFSWHGLVQFLCDVRAKSRHPRNMFCPKSDIGESFDSKVTFCKCGPLKSLENSKLRHKDNPLLDKEDVNPDGDVPADDYEREFCIEDEEFDVIALRRLVKVERLRADMVSTELEKERMAAASAVDEAMRLILRLQSEMSSMEIEANQYRRFTEQKQEYDEQVIQSLKWIVMKRECEMSILEEKLIMCRQKLKQYMMDDEINQFEGFDGSACLEGSTMKDGVEDILSNQVDVNPSIS</sequence>
<evidence type="ECO:0000256" key="4">
    <source>
        <dbReference type="ARBA" id="ARBA00023136"/>
    </source>
</evidence>
<dbReference type="PANTHER" id="PTHR31422:SF2">
    <property type="entry name" value="PROTEIN FLOURY 1-LIKE"/>
    <property type="match status" value="1"/>
</dbReference>
<evidence type="ECO:0000259" key="7">
    <source>
        <dbReference type="PROSITE" id="PS51775"/>
    </source>
</evidence>
<feature type="transmembrane region" description="Helical" evidence="6">
    <location>
        <begin position="52"/>
        <end position="75"/>
    </location>
</feature>
<dbReference type="GO" id="GO:0016020">
    <property type="term" value="C:membrane"/>
    <property type="evidence" value="ECO:0007669"/>
    <property type="project" value="UniProtKB-SubCell"/>
</dbReference>
<feature type="coiled-coil region" evidence="5">
    <location>
        <begin position="179"/>
        <end position="239"/>
    </location>
</feature>
<dbReference type="AlphaFoldDB" id="A0A2P2JB12"/>
<dbReference type="GO" id="GO:0080115">
    <property type="term" value="F:myosin XI tail binding"/>
    <property type="evidence" value="ECO:0007669"/>
    <property type="project" value="UniProtKB-ARBA"/>
</dbReference>
<evidence type="ECO:0000256" key="6">
    <source>
        <dbReference type="SAM" id="Phobius"/>
    </source>
</evidence>
<proteinExistence type="predicted"/>
<dbReference type="InterPro" id="IPR007656">
    <property type="entry name" value="GTD-bd"/>
</dbReference>
<dbReference type="EMBL" id="GGEC01010187">
    <property type="protein sequence ID" value="MBW90670.1"/>
    <property type="molecule type" value="Transcribed_RNA"/>
</dbReference>
<organism evidence="8">
    <name type="scientific">Rhizophora mucronata</name>
    <name type="common">Asiatic mangrove</name>
    <dbReference type="NCBI Taxonomy" id="61149"/>
    <lineage>
        <taxon>Eukaryota</taxon>
        <taxon>Viridiplantae</taxon>
        <taxon>Streptophyta</taxon>
        <taxon>Embryophyta</taxon>
        <taxon>Tracheophyta</taxon>
        <taxon>Spermatophyta</taxon>
        <taxon>Magnoliopsida</taxon>
        <taxon>eudicotyledons</taxon>
        <taxon>Gunneridae</taxon>
        <taxon>Pentapetalae</taxon>
        <taxon>rosids</taxon>
        <taxon>fabids</taxon>
        <taxon>Malpighiales</taxon>
        <taxon>Rhizophoraceae</taxon>
        <taxon>Rhizophora</taxon>
    </lineage>
</organism>
<evidence type="ECO:0000256" key="1">
    <source>
        <dbReference type="ARBA" id="ARBA00004370"/>
    </source>
</evidence>
<dbReference type="PANTHER" id="PTHR31422">
    <property type="entry name" value="BNAANNG28530D PROTEIN"/>
    <property type="match status" value="1"/>
</dbReference>
<dbReference type="Pfam" id="PF04576">
    <property type="entry name" value="Zein-binding"/>
    <property type="match status" value="1"/>
</dbReference>
<evidence type="ECO:0000256" key="5">
    <source>
        <dbReference type="SAM" id="Coils"/>
    </source>
</evidence>
<dbReference type="PROSITE" id="PS51775">
    <property type="entry name" value="GTD_BINDING"/>
    <property type="match status" value="1"/>
</dbReference>
<evidence type="ECO:0000256" key="3">
    <source>
        <dbReference type="ARBA" id="ARBA00022989"/>
    </source>
</evidence>
<protein>
    <recommendedName>
        <fullName evidence="7">GTD-binding domain-containing protein</fullName>
    </recommendedName>
</protein>
<keyword evidence="5" id="KW-0175">Coiled coil</keyword>
<evidence type="ECO:0000256" key="2">
    <source>
        <dbReference type="ARBA" id="ARBA00022692"/>
    </source>
</evidence>
<name>A0A2P2JB12_RHIMU</name>
<reference evidence="8" key="1">
    <citation type="submission" date="2018-02" db="EMBL/GenBank/DDBJ databases">
        <title>Rhizophora mucronata_Transcriptome.</title>
        <authorList>
            <person name="Meera S.P."/>
            <person name="Sreeshan A."/>
            <person name="Augustine A."/>
        </authorList>
    </citation>
    <scope>NUCLEOTIDE SEQUENCE</scope>
    <source>
        <tissue evidence="8">Leaf</tissue>
    </source>
</reference>
<keyword evidence="4 6" id="KW-0472">Membrane</keyword>
<keyword evidence="3 6" id="KW-1133">Transmembrane helix</keyword>
<comment type="subcellular location">
    <subcellularLocation>
        <location evidence="1">Membrane</location>
    </subcellularLocation>
</comment>